<feature type="region of interest" description="Disordered" evidence="1">
    <location>
        <begin position="183"/>
        <end position="234"/>
    </location>
</feature>
<evidence type="ECO:0000256" key="1">
    <source>
        <dbReference type="SAM" id="MobiDB-lite"/>
    </source>
</evidence>
<dbReference type="Proteomes" id="UP000593568">
    <property type="component" value="Unassembled WGS sequence"/>
</dbReference>
<evidence type="ECO:0000313" key="2">
    <source>
        <dbReference type="EMBL" id="MBA0772190.1"/>
    </source>
</evidence>
<reference evidence="2 3" key="1">
    <citation type="journal article" date="2019" name="Genome Biol. Evol.">
        <title>Insights into the evolution of the New World diploid cottons (Gossypium, subgenus Houzingenia) based on genome sequencing.</title>
        <authorList>
            <person name="Grover C.E."/>
            <person name="Arick M.A. 2nd"/>
            <person name="Thrash A."/>
            <person name="Conover J.L."/>
            <person name="Sanders W.S."/>
            <person name="Peterson D.G."/>
            <person name="Frelichowski J.E."/>
            <person name="Scheffler J.A."/>
            <person name="Scheffler B.E."/>
            <person name="Wendel J.F."/>
        </authorList>
    </citation>
    <scope>NUCLEOTIDE SEQUENCE [LARGE SCALE GENOMIC DNA]</scope>
    <source>
        <strain evidence="2">8</strain>
        <tissue evidence="2">Leaf</tissue>
    </source>
</reference>
<protein>
    <submittedName>
        <fullName evidence="2">Uncharacterized protein</fullName>
    </submittedName>
</protein>
<dbReference type="AlphaFoldDB" id="A0A7J9EGM8"/>
<keyword evidence="3" id="KW-1185">Reference proteome</keyword>
<organism evidence="2 3">
    <name type="scientific">Gossypium trilobum</name>
    <dbReference type="NCBI Taxonomy" id="34281"/>
    <lineage>
        <taxon>Eukaryota</taxon>
        <taxon>Viridiplantae</taxon>
        <taxon>Streptophyta</taxon>
        <taxon>Embryophyta</taxon>
        <taxon>Tracheophyta</taxon>
        <taxon>Spermatophyta</taxon>
        <taxon>Magnoliopsida</taxon>
        <taxon>eudicotyledons</taxon>
        <taxon>Gunneridae</taxon>
        <taxon>Pentapetalae</taxon>
        <taxon>rosids</taxon>
        <taxon>malvids</taxon>
        <taxon>Malvales</taxon>
        <taxon>Malvaceae</taxon>
        <taxon>Malvoideae</taxon>
        <taxon>Gossypium</taxon>
    </lineage>
</organism>
<evidence type="ECO:0000313" key="3">
    <source>
        <dbReference type="Proteomes" id="UP000593568"/>
    </source>
</evidence>
<comment type="caution">
    <text evidence="2">The sequence shown here is derived from an EMBL/GenBank/DDBJ whole genome shotgun (WGS) entry which is preliminary data.</text>
</comment>
<sequence>MVFCKEIWTLVRYHQLERFCITPKEITVIPVVQKFYTSFKDQETTKKRQGGSWDTVTVRGEEGGGRRNYRSDATLPANFNIMFSALWYLQRKKICVGKWIYREMKRRVNRQKRRKEKTDVLVPLNRKEQSKTQKGVSGSTKEKLDGMIRWMQKTGSVEVPSEDEDEMEEQDVQKSVDGYEATFQSQYSRPKGPIVRSPTRHTTLTDGTSRYEYGSRKGKAPIERGHLPRFDDSY</sequence>
<dbReference type="EMBL" id="JABEZW010000008">
    <property type="protein sequence ID" value="MBA0772190.1"/>
    <property type="molecule type" value="Genomic_DNA"/>
</dbReference>
<gene>
    <name evidence="2" type="ORF">Gotri_007607</name>
</gene>
<accession>A0A7J9EGM8</accession>
<feature type="compositionally biased region" description="Basic and acidic residues" evidence="1">
    <location>
        <begin position="220"/>
        <end position="234"/>
    </location>
</feature>
<name>A0A7J9EGM8_9ROSI</name>
<proteinExistence type="predicted"/>